<proteinExistence type="predicted"/>
<reference evidence="4" key="1">
    <citation type="submission" date="2009-09" db="EMBL/GenBank/DDBJ databases">
        <title>The complete chromosome of Desulfohalobium retbaense DSM 5692.</title>
        <authorList>
            <consortium name="US DOE Joint Genome Institute (JGI-PGF)"/>
            <person name="Lucas S."/>
            <person name="Copeland A."/>
            <person name="Lapidus A."/>
            <person name="Glavina del Rio T."/>
            <person name="Dalin E."/>
            <person name="Tice H."/>
            <person name="Bruce D."/>
            <person name="Goodwin L."/>
            <person name="Pitluck S."/>
            <person name="Kyrpides N."/>
            <person name="Mavromatis K."/>
            <person name="Ivanova N."/>
            <person name="Mikhailova N."/>
            <person name="Munk A.C."/>
            <person name="Brettin T."/>
            <person name="Detter J.C."/>
            <person name="Han C."/>
            <person name="Tapia R."/>
            <person name="Larimer F."/>
            <person name="Land M."/>
            <person name="Hauser L."/>
            <person name="Markowitz V."/>
            <person name="Cheng J.-F."/>
            <person name="Hugenholtz P."/>
            <person name="Woyke T."/>
            <person name="Wu D."/>
            <person name="Spring S."/>
            <person name="Klenk H.-P."/>
            <person name="Eisen J.A."/>
        </authorList>
    </citation>
    <scope>NUCLEOTIDE SEQUENCE [LARGE SCALE GENOMIC DNA]</scope>
    <source>
        <strain evidence="4">DSM 5692</strain>
    </source>
</reference>
<dbReference type="STRING" id="485915.Dret_0492"/>
<dbReference type="Pfam" id="PF02272">
    <property type="entry name" value="DHHA1"/>
    <property type="match status" value="1"/>
</dbReference>
<evidence type="ECO:0000313" key="3">
    <source>
        <dbReference type="EMBL" id="ACV67789.1"/>
    </source>
</evidence>
<protein>
    <submittedName>
        <fullName evidence="3">Phosphoesterase RecJ domain protein</fullName>
    </submittedName>
</protein>
<accession>C8X0G4</accession>
<dbReference type="Pfam" id="PF01368">
    <property type="entry name" value="DHH"/>
    <property type="match status" value="1"/>
</dbReference>
<dbReference type="KEGG" id="drt:Dret_0492"/>
<sequence length="330" mass="35016">MSTPLRLVTQTLTQADTFLIVSHAHPDGDAIGASAALGWLLQRLGKEVILYNESGLPEQFDWLTLPDRVATELPPKPPQVVVVLDCGDSSRVHTDGSFPFAESTVVNIDHHLGNPEFGDINWVEPHRSSVGEMIGLLAQACGVSLSGALGECVYLAMITDTGSFGFSNTGSDTLRLAADIVEAGIDPSRIQARLQTQLTLARVHLHGLALQQARTYAGGRLAVVSTSQEMFAATNTTAADCEGLVTAMRNIKGVLAGISLRETPEGQIKFSLRSWGETDVRSIAAAFSGGGHRNAAGGHLDGPLDTAEAQLITHIKNAWGLDEGRNTVYG</sequence>
<dbReference type="HOGENOM" id="CLU_039720_0_0_7"/>
<dbReference type="PANTHER" id="PTHR47618">
    <property type="entry name" value="BIFUNCTIONAL OLIGORIBONUCLEASE AND PAP PHOSPHATASE NRNA"/>
    <property type="match status" value="1"/>
</dbReference>
<dbReference type="InterPro" id="IPR001667">
    <property type="entry name" value="DDH_dom"/>
</dbReference>
<dbReference type="AlphaFoldDB" id="C8X0G4"/>
<dbReference type="EMBL" id="CP001734">
    <property type="protein sequence ID" value="ACV67789.1"/>
    <property type="molecule type" value="Genomic_DNA"/>
</dbReference>
<gene>
    <name evidence="3" type="ordered locus">Dret_0492</name>
</gene>
<feature type="domain" description="DDH" evidence="1">
    <location>
        <begin position="18"/>
        <end position="156"/>
    </location>
</feature>
<dbReference type="GO" id="GO:0003676">
    <property type="term" value="F:nucleic acid binding"/>
    <property type="evidence" value="ECO:0007669"/>
    <property type="project" value="InterPro"/>
</dbReference>
<name>C8X0G4_DESRD</name>
<evidence type="ECO:0000259" key="2">
    <source>
        <dbReference type="Pfam" id="PF02272"/>
    </source>
</evidence>
<dbReference type="InterPro" id="IPR051319">
    <property type="entry name" value="Oligoribo/pAp-PDE_c-di-AMP_PDE"/>
</dbReference>
<keyword evidence="4" id="KW-1185">Reference proteome</keyword>
<dbReference type="InterPro" id="IPR003156">
    <property type="entry name" value="DHHA1_dom"/>
</dbReference>
<dbReference type="OrthoDB" id="9803668at2"/>
<dbReference type="PANTHER" id="PTHR47618:SF1">
    <property type="entry name" value="BIFUNCTIONAL OLIGORIBONUCLEASE AND PAP PHOSPHATASE NRNA"/>
    <property type="match status" value="1"/>
</dbReference>
<dbReference type="RefSeq" id="WP_015750947.1">
    <property type="nucleotide sequence ID" value="NC_013223.1"/>
</dbReference>
<dbReference type="Gene3D" id="3.10.310.30">
    <property type="match status" value="1"/>
</dbReference>
<evidence type="ECO:0000313" key="4">
    <source>
        <dbReference type="Proteomes" id="UP000001052"/>
    </source>
</evidence>
<organism evidence="3 4">
    <name type="scientific">Desulfohalobium retbaense (strain ATCC 49708 / DSM 5692 / JCM 16813 / HR100)</name>
    <dbReference type="NCBI Taxonomy" id="485915"/>
    <lineage>
        <taxon>Bacteria</taxon>
        <taxon>Pseudomonadati</taxon>
        <taxon>Thermodesulfobacteriota</taxon>
        <taxon>Desulfovibrionia</taxon>
        <taxon>Desulfovibrionales</taxon>
        <taxon>Desulfohalobiaceae</taxon>
        <taxon>Desulfohalobium</taxon>
    </lineage>
</organism>
<dbReference type="Gene3D" id="3.90.1640.10">
    <property type="entry name" value="inorganic pyrophosphatase (n-terminal core)"/>
    <property type="match status" value="1"/>
</dbReference>
<dbReference type="InterPro" id="IPR038763">
    <property type="entry name" value="DHH_sf"/>
</dbReference>
<evidence type="ECO:0000259" key="1">
    <source>
        <dbReference type="Pfam" id="PF01368"/>
    </source>
</evidence>
<dbReference type="Proteomes" id="UP000001052">
    <property type="component" value="Chromosome"/>
</dbReference>
<feature type="domain" description="DHHA1" evidence="2">
    <location>
        <begin position="234"/>
        <end position="304"/>
    </location>
</feature>
<reference evidence="3 4" key="2">
    <citation type="journal article" date="2010" name="Stand. Genomic Sci.">
        <title>Complete genome sequence of Desulfohalobium retbaense type strain (HR(100)).</title>
        <authorList>
            <person name="Spring S."/>
            <person name="Nolan M."/>
            <person name="Lapidus A."/>
            <person name="Glavina Del Rio T."/>
            <person name="Copeland A."/>
            <person name="Tice H."/>
            <person name="Cheng J.F."/>
            <person name="Lucas S."/>
            <person name="Land M."/>
            <person name="Chen F."/>
            <person name="Bruce D."/>
            <person name="Goodwin L."/>
            <person name="Pitluck S."/>
            <person name="Ivanova N."/>
            <person name="Mavromatis K."/>
            <person name="Mikhailova N."/>
            <person name="Pati A."/>
            <person name="Chen A."/>
            <person name="Palaniappan K."/>
            <person name="Hauser L."/>
            <person name="Chang Y.J."/>
            <person name="Jeffries C.D."/>
            <person name="Munk C."/>
            <person name="Kiss H."/>
            <person name="Chain P."/>
            <person name="Han C."/>
            <person name="Brettin T."/>
            <person name="Detter J.C."/>
            <person name="Schuler E."/>
            <person name="Goker M."/>
            <person name="Rohde M."/>
            <person name="Bristow J."/>
            <person name="Eisen J.A."/>
            <person name="Markowitz V."/>
            <person name="Hugenholtz P."/>
            <person name="Kyrpides N.C."/>
            <person name="Klenk H.P."/>
        </authorList>
    </citation>
    <scope>NUCLEOTIDE SEQUENCE [LARGE SCALE GENOMIC DNA]</scope>
    <source>
        <strain evidence="3 4">DSM 5692</strain>
    </source>
</reference>
<dbReference type="SUPFAM" id="SSF64182">
    <property type="entry name" value="DHH phosphoesterases"/>
    <property type="match status" value="1"/>
</dbReference>
<dbReference type="eggNOG" id="COG0618">
    <property type="taxonomic scope" value="Bacteria"/>
</dbReference>